<name>A0A6G1KUF3_9PEZI</name>
<protein>
    <submittedName>
        <fullName evidence="1">Uncharacterized protein</fullName>
    </submittedName>
</protein>
<gene>
    <name evidence="1" type="ORF">EJ03DRAFT_34710</name>
</gene>
<dbReference type="Proteomes" id="UP000799436">
    <property type="component" value="Unassembled WGS sequence"/>
</dbReference>
<dbReference type="AlphaFoldDB" id="A0A6G1KUF3"/>
<reference evidence="1" key="1">
    <citation type="journal article" date="2020" name="Stud. Mycol.">
        <title>101 Dothideomycetes genomes: a test case for predicting lifestyles and emergence of pathogens.</title>
        <authorList>
            <person name="Haridas S."/>
            <person name="Albert R."/>
            <person name="Binder M."/>
            <person name="Bloem J."/>
            <person name="Labutti K."/>
            <person name="Salamov A."/>
            <person name="Andreopoulos B."/>
            <person name="Baker S."/>
            <person name="Barry K."/>
            <person name="Bills G."/>
            <person name="Bluhm B."/>
            <person name="Cannon C."/>
            <person name="Castanera R."/>
            <person name="Culley D."/>
            <person name="Daum C."/>
            <person name="Ezra D."/>
            <person name="Gonzalez J."/>
            <person name="Henrissat B."/>
            <person name="Kuo A."/>
            <person name="Liang C."/>
            <person name="Lipzen A."/>
            <person name="Lutzoni F."/>
            <person name="Magnuson J."/>
            <person name="Mondo S."/>
            <person name="Nolan M."/>
            <person name="Ohm R."/>
            <person name="Pangilinan J."/>
            <person name="Park H.-J."/>
            <person name="Ramirez L."/>
            <person name="Alfaro M."/>
            <person name="Sun H."/>
            <person name="Tritt A."/>
            <person name="Yoshinaga Y."/>
            <person name="Zwiers L.-H."/>
            <person name="Turgeon B."/>
            <person name="Goodwin S."/>
            <person name="Spatafora J."/>
            <person name="Crous P."/>
            <person name="Grigoriev I."/>
        </authorList>
    </citation>
    <scope>NUCLEOTIDE SEQUENCE</scope>
    <source>
        <strain evidence="1">CBS 116005</strain>
    </source>
</reference>
<sequence>MGAQYVYLVTQRDFEHYSDYDGRLQILDQYAKADEANDAAQLCMREQIYGDAAAEYDDEDLDHEPELDISYNDGCGWFGSWRCSEDERDRVDISILQLKVKGGKAPPPPMPQVTPSTLKDVKVMIMGSFHSGRAQCALERGPLCFQPLKAPS</sequence>
<evidence type="ECO:0000313" key="1">
    <source>
        <dbReference type="EMBL" id="KAF2764245.1"/>
    </source>
</evidence>
<proteinExistence type="predicted"/>
<accession>A0A6G1KUF3</accession>
<organism evidence="1 2">
    <name type="scientific">Teratosphaeria nubilosa</name>
    <dbReference type="NCBI Taxonomy" id="161662"/>
    <lineage>
        <taxon>Eukaryota</taxon>
        <taxon>Fungi</taxon>
        <taxon>Dikarya</taxon>
        <taxon>Ascomycota</taxon>
        <taxon>Pezizomycotina</taxon>
        <taxon>Dothideomycetes</taxon>
        <taxon>Dothideomycetidae</taxon>
        <taxon>Mycosphaerellales</taxon>
        <taxon>Teratosphaeriaceae</taxon>
        <taxon>Teratosphaeria</taxon>
    </lineage>
</organism>
<evidence type="ECO:0000313" key="2">
    <source>
        <dbReference type="Proteomes" id="UP000799436"/>
    </source>
</evidence>
<keyword evidence="2" id="KW-1185">Reference proteome</keyword>
<dbReference type="EMBL" id="ML995932">
    <property type="protein sequence ID" value="KAF2764245.1"/>
    <property type="molecule type" value="Genomic_DNA"/>
</dbReference>